<sequence>MLTATCAIAVESLMRQSLICLLLLISLPALAQIYKYTDANGNTAFSNQPPNGTKTEVVELPPLNSIEKQTPARPAANSAPQSAPEPAQQQQQSQPLTRYDVLELTDLPTDEALRANNGTFIIGVKVQPRLQQNHRLQLLLDGNLYGQPSNLPRFQVVNADRGEHSFAVVVKDGERIVQQSETITLTIQRVHLGKP</sequence>
<feature type="domain" description="DUF4124" evidence="2">
    <location>
        <begin position="20"/>
        <end position="73"/>
    </location>
</feature>
<evidence type="ECO:0000259" key="2">
    <source>
        <dbReference type="Pfam" id="PF13511"/>
    </source>
</evidence>
<evidence type="ECO:0000313" key="4">
    <source>
        <dbReference type="Proteomes" id="UP000050317"/>
    </source>
</evidence>
<dbReference type="EMBL" id="LJRR01000280">
    <property type="protein sequence ID" value="KPZ13925.1"/>
    <property type="molecule type" value="Genomic_DNA"/>
</dbReference>
<dbReference type="Proteomes" id="UP000050317">
    <property type="component" value="Unassembled WGS sequence"/>
</dbReference>
<reference evidence="3 4" key="1">
    <citation type="submission" date="2015-09" db="EMBL/GenBank/DDBJ databases">
        <title>Genome announcement of multiple Pseudomonas syringae strains.</title>
        <authorList>
            <person name="Thakur S."/>
            <person name="Wang P.W."/>
            <person name="Gong Y."/>
            <person name="Weir B.S."/>
            <person name="Guttman D.S."/>
        </authorList>
    </citation>
    <scope>NUCLEOTIDE SEQUENCE [LARGE SCALE GENOMIC DNA]</scope>
    <source>
        <strain evidence="3 4">ICMP3963</strain>
    </source>
</reference>
<proteinExistence type="predicted"/>
<name>A0A0Q0DZH5_9PSED</name>
<dbReference type="Pfam" id="PF13511">
    <property type="entry name" value="DUF4124"/>
    <property type="match status" value="1"/>
</dbReference>
<feature type="region of interest" description="Disordered" evidence="1">
    <location>
        <begin position="68"/>
        <end position="96"/>
    </location>
</feature>
<evidence type="ECO:0000256" key="1">
    <source>
        <dbReference type="SAM" id="MobiDB-lite"/>
    </source>
</evidence>
<dbReference type="AlphaFoldDB" id="A0A0Q0DZH5"/>
<feature type="compositionally biased region" description="Low complexity" evidence="1">
    <location>
        <begin position="71"/>
        <end position="95"/>
    </location>
</feature>
<comment type="caution">
    <text evidence="3">The sequence shown here is derived from an EMBL/GenBank/DDBJ whole genome shotgun (WGS) entry which is preliminary data.</text>
</comment>
<dbReference type="InterPro" id="IPR025392">
    <property type="entry name" value="DUF4124"/>
</dbReference>
<accession>A0A0Q0DZH5</accession>
<evidence type="ECO:0000313" key="3">
    <source>
        <dbReference type="EMBL" id="KPZ13925.1"/>
    </source>
</evidence>
<protein>
    <recommendedName>
        <fullName evidence="2">DUF4124 domain-containing protein</fullName>
    </recommendedName>
</protein>
<gene>
    <name evidence="3" type="ORF">ALO40_01229</name>
</gene>
<dbReference type="PATRIC" id="fig|251703.9.peg.1692"/>
<organism evidence="3 4">
    <name type="scientific">Pseudomonas syringae pv. viburni</name>
    <dbReference type="NCBI Taxonomy" id="251703"/>
    <lineage>
        <taxon>Bacteria</taxon>
        <taxon>Pseudomonadati</taxon>
        <taxon>Pseudomonadota</taxon>
        <taxon>Gammaproteobacteria</taxon>
        <taxon>Pseudomonadales</taxon>
        <taxon>Pseudomonadaceae</taxon>
        <taxon>Pseudomonas</taxon>
    </lineage>
</organism>